<evidence type="ECO:0000256" key="5">
    <source>
        <dbReference type="ARBA" id="ARBA00022519"/>
    </source>
</evidence>
<keyword evidence="8" id="KW-1133">Transmembrane helix</keyword>
<evidence type="ECO:0000256" key="2">
    <source>
        <dbReference type="ARBA" id="ARBA00009477"/>
    </source>
</evidence>
<keyword evidence="5" id="KW-0997">Cell inner membrane</keyword>
<feature type="domain" description="Multidrug resistance protein MdtA-like beta-barrel" evidence="11">
    <location>
        <begin position="242"/>
        <end position="325"/>
    </location>
</feature>
<feature type="transmembrane region" description="Helical" evidence="8">
    <location>
        <begin position="20"/>
        <end position="39"/>
    </location>
</feature>
<feature type="domain" description="Multidrug resistance protein MdtA-like C-terminal permuted SH3" evidence="12">
    <location>
        <begin position="329"/>
        <end position="388"/>
    </location>
</feature>
<dbReference type="PANTHER" id="PTHR30469:SF12">
    <property type="entry name" value="MULTIDRUG RESISTANCE PROTEIN MDTA"/>
    <property type="match status" value="1"/>
</dbReference>
<feature type="region of interest" description="Disordered" evidence="7">
    <location>
        <begin position="384"/>
        <end position="462"/>
    </location>
</feature>
<reference evidence="14" key="1">
    <citation type="submission" date="2016-10" db="EMBL/GenBank/DDBJ databases">
        <authorList>
            <person name="Varghese N."/>
            <person name="Submissions S."/>
        </authorList>
    </citation>
    <scope>NUCLEOTIDE SEQUENCE [LARGE SCALE GENOMIC DNA]</scope>
    <source>
        <strain evidence="14">EPL6</strain>
    </source>
</reference>
<dbReference type="InterPro" id="IPR058624">
    <property type="entry name" value="MdtA-like_HH"/>
</dbReference>
<dbReference type="Proteomes" id="UP000198552">
    <property type="component" value="Unassembled WGS sequence"/>
</dbReference>
<dbReference type="EMBL" id="FNHP01000005">
    <property type="protein sequence ID" value="SDM39569.1"/>
    <property type="molecule type" value="Genomic_DNA"/>
</dbReference>
<evidence type="ECO:0000259" key="11">
    <source>
        <dbReference type="Pfam" id="PF25944"/>
    </source>
</evidence>
<evidence type="ECO:0000259" key="12">
    <source>
        <dbReference type="Pfam" id="PF25967"/>
    </source>
</evidence>
<dbReference type="GO" id="GO:0015562">
    <property type="term" value="F:efflux transmembrane transporter activity"/>
    <property type="evidence" value="ECO:0007669"/>
    <property type="project" value="TreeGrafter"/>
</dbReference>
<feature type="domain" description="Multidrug resistance protein MdtA-like barrel-sandwich hybrid" evidence="10">
    <location>
        <begin position="97"/>
        <end position="238"/>
    </location>
</feature>
<comment type="subcellular location">
    <subcellularLocation>
        <location evidence="1">Cell membrane</location>
    </subcellularLocation>
</comment>
<proteinExistence type="inferred from homology"/>
<protein>
    <submittedName>
        <fullName evidence="13">Membrane fusion protein, multidrug efflux system</fullName>
    </submittedName>
</protein>
<dbReference type="InterPro" id="IPR058625">
    <property type="entry name" value="MdtA-like_BSH"/>
</dbReference>
<dbReference type="SUPFAM" id="SSF111369">
    <property type="entry name" value="HlyD-like secretion proteins"/>
    <property type="match status" value="1"/>
</dbReference>
<dbReference type="InterPro" id="IPR058626">
    <property type="entry name" value="MdtA-like_b-barrel"/>
</dbReference>
<dbReference type="OrthoDB" id="9783047at2"/>
<feature type="compositionally biased region" description="Low complexity" evidence="7">
    <location>
        <begin position="430"/>
        <end position="446"/>
    </location>
</feature>
<dbReference type="Pfam" id="PF25917">
    <property type="entry name" value="BSH_RND"/>
    <property type="match status" value="1"/>
</dbReference>
<keyword evidence="3" id="KW-0813">Transport</keyword>
<evidence type="ECO:0000256" key="8">
    <source>
        <dbReference type="SAM" id="Phobius"/>
    </source>
</evidence>
<accession>A0A1G9SVS4</accession>
<name>A0A1G9SVS4_9BURK</name>
<dbReference type="PANTHER" id="PTHR30469">
    <property type="entry name" value="MULTIDRUG RESISTANCE PROTEIN MDTA"/>
    <property type="match status" value="1"/>
</dbReference>
<evidence type="ECO:0000313" key="13">
    <source>
        <dbReference type="EMBL" id="SDM39569.1"/>
    </source>
</evidence>
<evidence type="ECO:0000259" key="9">
    <source>
        <dbReference type="Pfam" id="PF25876"/>
    </source>
</evidence>
<dbReference type="STRING" id="1527607.SAMN05428957_105176"/>
<dbReference type="Gene3D" id="2.40.50.100">
    <property type="match status" value="1"/>
</dbReference>
<sequence length="462" mass="47423">MAAPTDTTPPVPAPRRRWRAVAITALLVAALVAAAWYLVQRSRTPAGPMGRAGPGGPPPGAMFGGMGSVTVGMAQAVQGDLPVLIDALGTVTPSASATLVPQVSGVLTEVLFTEGQQVKKGQVLARIDARPFEQALAQARAQTARDAAQLEAARVTLARYQELWRQDSIARQTLDTQSALVAQLDAAVQSDRASERNAQLNVDYTQLRAPIAGTIGLRAVDPGNLVSSGTSGGIATITQVRPIDVVFSVPQDRVPAVRAAQQRGALPVTALDRGRAAVLATGRFLTLDNQVNTATGTVRAKARFDNADGALFPNQFVNARLQLGTEAGVLVPVTAVRTGPQGDYVYVVDAEQVAHLRPVTRGMASVDRILVTQGLQAGERVVTEGGDRVKDGGPVQLAGAPPVAAGAGARTGGQRRGGERGQWRERRGAAGEPASAPAAPGAAAAPAPAPAPGTAPAPAAGH</sequence>
<dbReference type="GO" id="GO:1990281">
    <property type="term" value="C:efflux pump complex"/>
    <property type="evidence" value="ECO:0007669"/>
    <property type="project" value="TreeGrafter"/>
</dbReference>
<evidence type="ECO:0000256" key="7">
    <source>
        <dbReference type="SAM" id="MobiDB-lite"/>
    </source>
</evidence>
<keyword evidence="8" id="KW-0812">Transmembrane</keyword>
<feature type="compositionally biased region" description="Basic and acidic residues" evidence="7">
    <location>
        <begin position="416"/>
        <end position="429"/>
    </location>
</feature>
<gene>
    <name evidence="13" type="ORF">SAMN05428957_105176</name>
</gene>
<dbReference type="Pfam" id="PF25967">
    <property type="entry name" value="RND-MFP_C"/>
    <property type="match status" value="1"/>
</dbReference>
<keyword evidence="6 8" id="KW-0472">Membrane</keyword>
<keyword evidence="14" id="KW-1185">Reference proteome</keyword>
<evidence type="ECO:0000256" key="6">
    <source>
        <dbReference type="ARBA" id="ARBA00023136"/>
    </source>
</evidence>
<dbReference type="InterPro" id="IPR058627">
    <property type="entry name" value="MdtA-like_C"/>
</dbReference>
<evidence type="ECO:0000259" key="10">
    <source>
        <dbReference type="Pfam" id="PF25917"/>
    </source>
</evidence>
<dbReference type="RefSeq" id="WP_091569491.1">
    <property type="nucleotide sequence ID" value="NZ_FNHP01000005.1"/>
</dbReference>
<dbReference type="NCBIfam" id="TIGR01730">
    <property type="entry name" value="RND_mfp"/>
    <property type="match status" value="1"/>
</dbReference>
<evidence type="ECO:0000313" key="14">
    <source>
        <dbReference type="Proteomes" id="UP000198552"/>
    </source>
</evidence>
<dbReference type="Pfam" id="PF25876">
    <property type="entry name" value="HH_MFP_RND"/>
    <property type="match status" value="1"/>
</dbReference>
<dbReference type="Pfam" id="PF25944">
    <property type="entry name" value="Beta-barrel_RND"/>
    <property type="match status" value="1"/>
</dbReference>
<dbReference type="Gene3D" id="2.40.420.20">
    <property type="match status" value="1"/>
</dbReference>
<evidence type="ECO:0000256" key="3">
    <source>
        <dbReference type="ARBA" id="ARBA00022448"/>
    </source>
</evidence>
<keyword evidence="4" id="KW-1003">Cell membrane</keyword>
<feature type="compositionally biased region" description="Low complexity" evidence="7">
    <location>
        <begin position="392"/>
        <end position="408"/>
    </location>
</feature>
<organism evidence="13 14">
    <name type="scientific">Oryzisolibacter propanilivorax</name>
    <dbReference type="NCBI Taxonomy" id="1527607"/>
    <lineage>
        <taxon>Bacteria</taxon>
        <taxon>Pseudomonadati</taxon>
        <taxon>Pseudomonadota</taxon>
        <taxon>Betaproteobacteria</taxon>
        <taxon>Burkholderiales</taxon>
        <taxon>Comamonadaceae</taxon>
        <taxon>Oryzisolibacter</taxon>
    </lineage>
</organism>
<evidence type="ECO:0000256" key="4">
    <source>
        <dbReference type="ARBA" id="ARBA00022475"/>
    </source>
</evidence>
<evidence type="ECO:0000256" key="1">
    <source>
        <dbReference type="ARBA" id="ARBA00004236"/>
    </source>
</evidence>
<feature type="domain" description="Multidrug resistance protein MdtA-like alpha-helical hairpin" evidence="9">
    <location>
        <begin position="136"/>
        <end position="205"/>
    </location>
</feature>
<dbReference type="Gene3D" id="2.40.30.170">
    <property type="match status" value="1"/>
</dbReference>
<dbReference type="InterPro" id="IPR006143">
    <property type="entry name" value="RND_pump_MFP"/>
</dbReference>
<dbReference type="Gene3D" id="1.10.287.470">
    <property type="entry name" value="Helix hairpin bin"/>
    <property type="match status" value="1"/>
</dbReference>
<dbReference type="AlphaFoldDB" id="A0A1G9SVS4"/>
<comment type="similarity">
    <text evidence="2">Belongs to the membrane fusion protein (MFP) (TC 8.A.1) family.</text>
</comment>